<dbReference type="EMBL" id="JAQZCI010000002">
    <property type="protein sequence ID" value="MDD7962150.1"/>
    <property type="molecule type" value="Genomic_DNA"/>
</dbReference>
<dbReference type="PANTHER" id="PTHR12526">
    <property type="entry name" value="GLYCOSYLTRANSFERASE"/>
    <property type="match status" value="1"/>
</dbReference>
<comment type="caution">
    <text evidence="1">The sequence shown here is derived from an EMBL/GenBank/DDBJ whole genome shotgun (WGS) entry which is preliminary data.</text>
</comment>
<evidence type="ECO:0000313" key="2">
    <source>
        <dbReference type="Proteomes" id="UP001218170"/>
    </source>
</evidence>
<dbReference type="SUPFAM" id="SSF53756">
    <property type="entry name" value="UDP-Glycosyltransferase/glycogen phosphorylase"/>
    <property type="match status" value="1"/>
</dbReference>
<sequence length="572" mass="63770">MQDLANDFEIPTALGFPALFEIIDGSDIPDLSARERRILAGAVNFHTAIDSHRPLRFNVYDGVDELTPRTTDDRTFDGRTRVFRNRRFSFVARATEPGSPIEGSPRFDALVSPAQRHLYVSPDEVLTRDPRRWEPRDPLRRVARRLRAAAPLVYDELRDLELRRHTGVLHKPATRRDYPAEFVTGGQHEEDRLILAGPAAPTAIPAVIIGVHWFELGGAERWAFETVRLARAAGLLPIVISNVDSHHPYIDRAELEGALVIPMSDPTGSSQPPGQEPLLRYLLERFDIRGVVVHHNQWLYDRLPWIALSRPDVPIVDSTHIVEYRGGGYAMSAVLADRYISTHHVISPALKRWMTDSQAVDPKKIVMSPLVGLTVDRAEPQFREPAADRPFTVAFVGRMARQKAPEIFVEAARRVHRADETVRFIVHGDGEHQGWVNDLIDRGGLAGVVERRTSEVPVSETMTEADLLAVTSANEGLTLTTLEALAFGVPVISTDVGAQSDIVPAEGLVPAGPHRAVRETADLILALSRDPAQRRALWEKEIQMEHSLLSHTPASSWFEGMVKEWSMSQPSS</sequence>
<evidence type="ECO:0000313" key="1">
    <source>
        <dbReference type="EMBL" id="MDD7962150.1"/>
    </source>
</evidence>
<dbReference type="Gene3D" id="3.40.50.2000">
    <property type="entry name" value="Glycogen Phosphorylase B"/>
    <property type="match status" value="2"/>
</dbReference>
<name>A0ABT5SI17_9MICO</name>
<dbReference type="Pfam" id="PF13692">
    <property type="entry name" value="Glyco_trans_1_4"/>
    <property type="match status" value="1"/>
</dbReference>
<reference evidence="1 2" key="1">
    <citation type="submission" date="2023-02" db="EMBL/GenBank/DDBJ databases">
        <title>Study of novel species of the Microbacterium genus.</title>
        <authorList>
            <person name="Arroyo-Herrera I."/>
            <person name="Roman-Ponce B."/>
            <person name="Vasquez-Murrieta M.S."/>
        </authorList>
    </citation>
    <scope>NUCLEOTIDE SEQUENCE [LARGE SCALE GENOMIC DNA]</scope>
    <source>
        <strain evidence="1 2">NE1TT3</strain>
    </source>
</reference>
<dbReference type="RefSeq" id="WP_274264343.1">
    <property type="nucleotide sequence ID" value="NZ_JAQZCI010000002.1"/>
</dbReference>
<gene>
    <name evidence="1" type="ORF">PUW80_07280</name>
</gene>
<keyword evidence="1" id="KW-0808">Transferase</keyword>
<accession>A0ABT5SI17</accession>
<keyword evidence="1" id="KW-0328">Glycosyltransferase</keyword>
<organism evidence="1 2">
    <name type="scientific">Microbacterium thalli</name>
    <dbReference type="NCBI Taxonomy" id="3027921"/>
    <lineage>
        <taxon>Bacteria</taxon>
        <taxon>Bacillati</taxon>
        <taxon>Actinomycetota</taxon>
        <taxon>Actinomycetes</taxon>
        <taxon>Micrococcales</taxon>
        <taxon>Microbacteriaceae</taxon>
        <taxon>Microbacterium</taxon>
    </lineage>
</organism>
<protein>
    <submittedName>
        <fullName evidence="1">Glycosyltransferase</fullName>
        <ecNumber evidence="1">2.4.-.-</ecNumber>
    </submittedName>
</protein>
<dbReference type="GO" id="GO:0016757">
    <property type="term" value="F:glycosyltransferase activity"/>
    <property type="evidence" value="ECO:0007669"/>
    <property type="project" value="UniProtKB-KW"/>
</dbReference>
<dbReference type="Proteomes" id="UP001218170">
    <property type="component" value="Unassembled WGS sequence"/>
</dbReference>
<keyword evidence="2" id="KW-1185">Reference proteome</keyword>
<proteinExistence type="predicted"/>
<dbReference type="EC" id="2.4.-.-" evidence="1"/>